<comment type="caution">
    <text evidence="1">The sequence shown here is derived from an EMBL/GenBank/DDBJ whole genome shotgun (WGS) entry which is preliminary data.</text>
</comment>
<protein>
    <submittedName>
        <fullName evidence="1">Uncharacterized protein</fullName>
    </submittedName>
</protein>
<dbReference type="AlphaFoldDB" id="A0A4Y2CSG3"/>
<keyword evidence="2" id="KW-1185">Reference proteome</keyword>
<sequence>MSLSFDLDSRHVSGRNPFRIIFDATMETSVGSEYTLSSSYSVAGEQRSPLQSAYPYSRCISANSAFVKSPNLLALRTRSIGVPTLLKTKGSKFATVTEILVVLLMLQQQCVKKVALSLICGTLNEDVEYGHPEQLWLSDVNFLRFTLFFTFLSVPQAGKAERLACMT</sequence>
<dbReference type="Proteomes" id="UP000499080">
    <property type="component" value="Unassembled WGS sequence"/>
</dbReference>
<name>A0A4Y2CSG3_ARAVE</name>
<organism evidence="1 2">
    <name type="scientific">Araneus ventricosus</name>
    <name type="common">Orbweaver spider</name>
    <name type="synonym">Epeira ventricosa</name>
    <dbReference type="NCBI Taxonomy" id="182803"/>
    <lineage>
        <taxon>Eukaryota</taxon>
        <taxon>Metazoa</taxon>
        <taxon>Ecdysozoa</taxon>
        <taxon>Arthropoda</taxon>
        <taxon>Chelicerata</taxon>
        <taxon>Arachnida</taxon>
        <taxon>Araneae</taxon>
        <taxon>Araneomorphae</taxon>
        <taxon>Entelegynae</taxon>
        <taxon>Araneoidea</taxon>
        <taxon>Araneidae</taxon>
        <taxon>Araneus</taxon>
    </lineage>
</organism>
<evidence type="ECO:0000313" key="1">
    <source>
        <dbReference type="EMBL" id="GBM06618.1"/>
    </source>
</evidence>
<evidence type="ECO:0000313" key="2">
    <source>
        <dbReference type="Proteomes" id="UP000499080"/>
    </source>
</evidence>
<gene>
    <name evidence="1" type="ORF">AVEN_220052_1</name>
</gene>
<proteinExistence type="predicted"/>
<accession>A0A4Y2CSG3</accession>
<reference evidence="1 2" key="1">
    <citation type="journal article" date="2019" name="Sci. Rep.">
        <title>Orb-weaving spider Araneus ventricosus genome elucidates the spidroin gene catalogue.</title>
        <authorList>
            <person name="Kono N."/>
            <person name="Nakamura H."/>
            <person name="Ohtoshi R."/>
            <person name="Moran D.A.P."/>
            <person name="Shinohara A."/>
            <person name="Yoshida Y."/>
            <person name="Fujiwara M."/>
            <person name="Mori M."/>
            <person name="Tomita M."/>
            <person name="Arakawa K."/>
        </authorList>
    </citation>
    <scope>NUCLEOTIDE SEQUENCE [LARGE SCALE GENOMIC DNA]</scope>
</reference>
<dbReference type="EMBL" id="BGPR01000231">
    <property type="protein sequence ID" value="GBM06618.1"/>
    <property type="molecule type" value="Genomic_DNA"/>
</dbReference>